<accession>A0A7Z7JGG7</accession>
<name>A0A7Z7JGG7_9BURK</name>
<gene>
    <name evidence="1" type="ORF">CBM2594_U60006</name>
</gene>
<dbReference type="Proteomes" id="UP000257139">
    <property type="component" value="Unassembled WGS sequence"/>
</dbReference>
<protein>
    <submittedName>
        <fullName evidence="1">Uncharacterized protein</fullName>
    </submittedName>
</protein>
<evidence type="ECO:0000313" key="1">
    <source>
        <dbReference type="EMBL" id="SPC26140.1"/>
    </source>
</evidence>
<sequence>MAAAAEVASGAAQAEVNTLRTALAAEREGIAKQEAELVAALKAATEELARMG</sequence>
<dbReference type="RefSeq" id="WP_172586699.1">
    <property type="nucleotide sequence ID" value="NZ_LT984799.1"/>
</dbReference>
<comment type="caution">
    <text evidence="1">The sequence shown here is derived from an EMBL/GenBank/DDBJ whole genome shotgun (WGS) entry which is preliminary data.</text>
</comment>
<dbReference type="AlphaFoldDB" id="A0A7Z7JGG7"/>
<organism evidence="1 2">
    <name type="scientific">Cupriavidus taiwanensis</name>
    <dbReference type="NCBI Taxonomy" id="164546"/>
    <lineage>
        <taxon>Bacteria</taxon>
        <taxon>Pseudomonadati</taxon>
        <taxon>Pseudomonadota</taxon>
        <taxon>Betaproteobacteria</taxon>
        <taxon>Burkholderiales</taxon>
        <taxon>Burkholderiaceae</taxon>
        <taxon>Cupriavidus</taxon>
    </lineage>
</organism>
<evidence type="ECO:0000313" key="2">
    <source>
        <dbReference type="Proteomes" id="UP000257139"/>
    </source>
</evidence>
<dbReference type="EMBL" id="OGUU01000053">
    <property type="protein sequence ID" value="SPC26140.1"/>
    <property type="molecule type" value="Genomic_DNA"/>
</dbReference>
<reference evidence="1 2" key="1">
    <citation type="submission" date="2018-01" db="EMBL/GenBank/DDBJ databases">
        <authorList>
            <person name="Clerissi C."/>
        </authorList>
    </citation>
    <scope>NUCLEOTIDE SEQUENCE [LARGE SCALE GENOMIC DNA]</scope>
    <source>
        <strain evidence="1">Cupriavidus taiwanensis STM 6021</strain>
    </source>
</reference>
<proteinExistence type="predicted"/>